<keyword evidence="4" id="KW-0493">Microtubule</keyword>
<evidence type="ECO:0000313" key="12">
    <source>
        <dbReference type="Proteomes" id="UP000639772"/>
    </source>
</evidence>
<dbReference type="EMBL" id="JADCNM010000013">
    <property type="protein sequence ID" value="KAG0456768.1"/>
    <property type="molecule type" value="Genomic_DNA"/>
</dbReference>
<reference evidence="11 12" key="1">
    <citation type="journal article" date="2020" name="Nat. Food">
        <title>A phased Vanilla planifolia genome enables genetic improvement of flavour and production.</title>
        <authorList>
            <person name="Hasing T."/>
            <person name="Tang H."/>
            <person name="Brym M."/>
            <person name="Khazi F."/>
            <person name="Huang T."/>
            <person name="Chambers A.H."/>
        </authorList>
    </citation>
    <scope>NUCLEOTIDE SEQUENCE [LARGE SCALE GENOMIC DNA]</scope>
    <source>
        <tissue evidence="10">Leaf</tissue>
    </source>
</reference>
<evidence type="ECO:0000256" key="2">
    <source>
        <dbReference type="ARBA" id="ARBA00005885"/>
    </source>
</evidence>
<dbReference type="GO" id="GO:0005874">
    <property type="term" value="C:microtubule"/>
    <property type="evidence" value="ECO:0007669"/>
    <property type="project" value="UniProtKB-KW"/>
</dbReference>
<comment type="caution">
    <text evidence="10">The sequence shown here is derived from an EMBL/GenBank/DDBJ whole genome shotgun (WGS) entry which is preliminary data.</text>
</comment>
<evidence type="ECO:0000256" key="3">
    <source>
        <dbReference type="ARBA" id="ARBA00022490"/>
    </source>
</evidence>
<name>A0A835PT11_VANPL</name>
<evidence type="ECO:0000256" key="1">
    <source>
        <dbReference type="ARBA" id="ARBA00004245"/>
    </source>
</evidence>
<feature type="compositionally biased region" description="Polar residues" evidence="7">
    <location>
        <begin position="381"/>
        <end position="393"/>
    </location>
</feature>
<feature type="domain" description="TPX2 C-terminal" evidence="8">
    <location>
        <begin position="232"/>
        <end position="306"/>
    </location>
</feature>
<evidence type="ECO:0000256" key="7">
    <source>
        <dbReference type="SAM" id="MobiDB-lite"/>
    </source>
</evidence>
<feature type="region of interest" description="Disordered" evidence="7">
    <location>
        <begin position="310"/>
        <end position="333"/>
    </location>
</feature>
<feature type="region of interest" description="Disordered" evidence="7">
    <location>
        <begin position="352"/>
        <end position="393"/>
    </location>
</feature>
<accession>A0A835PT11</accession>
<evidence type="ECO:0000256" key="4">
    <source>
        <dbReference type="ARBA" id="ARBA00022701"/>
    </source>
</evidence>
<dbReference type="Pfam" id="PF06886">
    <property type="entry name" value="TPX2"/>
    <property type="match status" value="1"/>
</dbReference>
<dbReference type="EMBL" id="JADCNL010000013">
    <property type="protein sequence ID" value="KAG0455567.1"/>
    <property type="molecule type" value="Genomic_DNA"/>
</dbReference>
<evidence type="ECO:0000313" key="11">
    <source>
        <dbReference type="Proteomes" id="UP000636800"/>
    </source>
</evidence>
<keyword evidence="11" id="KW-1185">Reference proteome</keyword>
<dbReference type="Proteomes" id="UP000636800">
    <property type="component" value="Chromosome 13"/>
</dbReference>
<comment type="subcellular location">
    <subcellularLocation>
        <location evidence="1">Cytoplasm</location>
        <location evidence="1">Cytoskeleton</location>
    </subcellularLocation>
</comment>
<dbReference type="InterPro" id="IPR044806">
    <property type="entry name" value="WVD2/WDL1-4"/>
</dbReference>
<evidence type="ECO:0000259" key="8">
    <source>
        <dbReference type="Pfam" id="PF06886"/>
    </source>
</evidence>
<evidence type="ECO:0000313" key="10">
    <source>
        <dbReference type="EMBL" id="KAG0456768.1"/>
    </source>
</evidence>
<feature type="coiled-coil region" evidence="6">
    <location>
        <begin position="246"/>
        <end position="280"/>
    </location>
</feature>
<dbReference type="AlphaFoldDB" id="A0A835PT11"/>
<dbReference type="GO" id="GO:0008017">
    <property type="term" value="F:microtubule binding"/>
    <property type="evidence" value="ECO:0007669"/>
    <property type="project" value="InterPro"/>
</dbReference>
<dbReference type="Proteomes" id="UP000639772">
    <property type="component" value="Chromosome 13"/>
</dbReference>
<keyword evidence="5" id="KW-0206">Cytoskeleton</keyword>
<evidence type="ECO:0000313" key="9">
    <source>
        <dbReference type="EMBL" id="KAG0455567.1"/>
    </source>
</evidence>
<dbReference type="PANTHER" id="PTHR46372:SF2">
    <property type="entry name" value="PROTEIN WVD2-LIKE 3"/>
    <property type="match status" value="1"/>
</dbReference>
<feature type="compositionally biased region" description="Basic residues" evidence="7">
    <location>
        <begin position="312"/>
        <end position="321"/>
    </location>
</feature>
<evidence type="ECO:0000256" key="6">
    <source>
        <dbReference type="SAM" id="Coils"/>
    </source>
</evidence>
<dbReference type="InterPro" id="IPR027329">
    <property type="entry name" value="TPX2_C"/>
</dbReference>
<proteinExistence type="inferred from homology"/>
<gene>
    <name evidence="10" type="ORF">HPP92_024556</name>
    <name evidence="9" type="ORF">HPP92_024859</name>
</gene>
<dbReference type="GO" id="GO:0000226">
    <property type="term" value="P:microtubule cytoskeleton organization"/>
    <property type="evidence" value="ECO:0007669"/>
    <property type="project" value="InterPro"/>
</dbReference>
<protein>
    <recommendedName>
        <fullName evidence="8">TPX2 C-terminal domain-containing protein</fullName>
    </recommendedName>
</protein>
<feature type="region of interest" description="Disordered" evidence="7">
    <location>
        <begin position="166"/>
        <end position="186"/>
    </location>
</feature>
<comment type="similarity">
    <text evidence="2">Belongs to the TPX2 family.</text>
</comment>
<keyword evidence="6" id="KW-0175">Coiled coil</keyword>
<evidence type="ECO:0000256" key="5">
    <source>
        <dbReference type="ARBA" id="ARBA00023212"/>
    </source>
</evidence>
<keyword evidence="3" id="KW-0963">Cytoplasm</keyword>
<dbReference type="OrthoDB" id="1925970at2759"/>
<organism evidence="10 12">
    <name type="scientific">Vanilla planifolia</name>
    <name type="common">Vanilla</name>
    <dbReference type="NCBI Taxonomy" id="51239"/>
    <lineage>
        <taxon>Eukaryota</taxon>
        <taxon>Viridiplantae</taxon>
        <taxon>Streptophyta</taxon>
        <taxon>Embryophyta</taxon>
        <taxon>Tracheophyta</taxon>
        <taxon>Spermatophyta</taxon>
        <taxon>Magnoliopsida</taxon>
        <taxon>Liliopsida</taxon>
        <taxon>Asparagales</taxon>
        <taxon>Orchidaceae</taxon>
        <taxon>Vanilloideae</taxon>
        <taxon>Vanilleae</taxon>
        <taxon>Vanilla</taxon>
    </lineage>
</organism>
<dbReference type="PANTHER" id="PTHR46372">
    <property type="entry name" value="PROTEIN WVD2-LIKE 3"/>
    <property type="match status" value="1"/>
</dbReference>
<sequence>MSCLSWEGKRTIGIEQGSFNMPTHTESEHVVHSVNGNIKRMDNQTSKSVEASISHESIDGSPERKAYVRIVNTEYESIEANAMSPVGIPSAPHQNFLQEYGVASIRNLSLVADEPDNEKLQDLASTLFPNRSPDSTMQLDMKTDDHGIERSNHTVPQPFALATEKRASSSDHKKHANLKNLDSPIVSRTQAKFTESRKPLQPDNAKHVDEEDACSIASSAFKSRATVASGPNFRSSERAEKRKEFYTKLEQKHQALEAERNQYEARKKEEQEAALKQLRKSMNFKATPMPSFYHEGPPPKVEIKKIPPTRAKSPKLGRRKSHGDVCNRSPGDGTVKAVARLDRHSLDVVKDANRSRGIKAGTRSPVVKDGRGQGLKLIDQNEANQETADAQTL</sequence>